<dbReference type="STRING" id="232089.SAMN05443544_1678"/>
<dbReference type="Proteomes" id="UP000184699">
    <property type="component" value="Unassembled WGS sequence"/>
</dbReference>
<dbReference type="SUPFAM" id="SSF52540">
    <property type="entry name" value="P-loop containing nucleoside triphosphate hydrolases"/>
    <property type="match status" value="1"/>
</dbReference>
<dbReference type="PROSITE" id="PS50043">
    <property type="entry name" value="HTH_LUXR_2"/>
    <property type="match status" value="1"/>
</dbReference>
<evidence type="ECO:0000313" key="2">
    <source>
        <dbReference type="EMBL" id="SIN89428.1"/>
    </source>
</evidence>
<dbReference type="PANTHER" id="PTHR43642">
    <property type="entry name" value="HYBRID SIGNAL TRANSDUCTION HISTIDINE KINASE G"/>
    <property type="match status" value="1"/>
</dbReference>
<evidence type="ECO:0000313" key="3">
    <source>
        <dbReference type="Proteomes" id="UP000184699"/>
    </source>
</evidence>
<dbReference type="Pfam" id="PF00196">
    <property type="entry name" value="GerE"/>
    <property type="match status" value="1"/>
</dbReference>
<name>A0A1N6F292_9MICO</name>
<dbReference type="PANTHER" id="PTHR43642:SF1">
    <property type="entry name" value="HYBRID SIGNAL TRANSDUCTION HISTIDINE KINASE G"/>
    <property type="match status" value="1"/>
</dbReference>
<dbReference type="GO" id="GO:0006355">
    <property type="term" value="P:regulation of DNA-templated transcription"/>
    <property type="evidence" value="ECO:0007669"/>
    <property type="project" value="InterPro"/>
</dbReference>
<dbReference type="SUPFAM" id="SSF46894">
    <property type="entry name" value="C-terminal effector domain of the bipartite response regulators"/>
    <property type="match status" value="1"/>
</dbReference>
<dbReference type="InterPro" id="IPR000792">
    <property type="entry name" value="Tscrpt_reg_LuxR_C"/>
</dbReference>
<dbReference type="PRINTS" id="PR00038">
    <property type="entry name" value="HTHLUXR"/>
</dbReference>
<organism evidence="2 3">
    <name type="scientific">Agromyces cerinus subsp. cerinus</name>
    <dbReference type="NCBI Taxonomy" id="232089"/>
    <lineage>
        <taxon>Bacteria</taxon>
        <taxon>Bacillati</taxon>
        <taxon>Actinomycetota</taxon>
        <taxon>Actinomycetes</taxon>
        <taxon>Micrococcales</taxon>
        <taxon>Microbacteriaceae</taxon>
        <taxon>Agromyces</taxon>
    </lineage>
</organism>
<dbReference type="GO" id="GO:0003677">
    <property type="term" value="F:DNA binding"/>
    <property type="evidence" value="ECO:0007669"/>
    <property type="project" value="InterPro"/>
</dbReference>
<protein>
    <submittedName>
        <fullName evidence="2">Regulatory protein, luxR family</fullName>
    </submittedName>
</protein>
<accession>A0A1N6F292</accession>
<dbReference type="CDD" id="cd06170">
    <property type="entry name" value="LuxR_C_like"/>
    <property type="match status" value="1"/>
</dbReference>
<dbReference type="OrthoDB" id="5476461at2"/>
<dbReference type="InterPro" id="IPR036388">
    <property type="entry name" value="WH-like_DNA-bd_sf"/>
</dbReference>
<dbReference type="InterPro" id="IPR053159">
    <property type="entry name" value="Hybrid_Histidine_Kinase"/>
</dbReference>
<dbReference type="InterPro" id="IPR041664">
    <property type="entry name" value="AAA_16"/>
</dbReference>
<dbReference type="EMBL" id="FSRJ01000002">
    <property type="protein sequence ID" value="SIN89428.1"/>
    <property type="molecule type" value="Genomic_DNA"/>
</dbReference>
<dbReference type="AlphaFoldDB" id="A0A1N6F292"/>
<keyword evidence="3" id="KW-1185">Reference proteome</keyword>
<sequence>MRDWSAPALPAVWTTSGQPPFIARHDEVAALDAAWADALTGAGRAVFVSGDAGSGKSRLVSEVCTRLSAGGAAVLAGSCIQEIGAPFEPFDEPLRAVLPAYRADAAAASALESAELLERVLEQTDQDAADRSTGQERVYSAVVDVLRAAAERRPMVLALDDLHWAGPAAMRLLSRVVEGTTGSRMLLLGGFRNSPPDRSEPLADSLAPLARLTGVQRIELSPFTLDQIADYVVIRAGLSRERALDSAEVLRELTGGNPFLLRAMWRPVVEAEQRGHQRVIELPDTVSDMARSRIAVLDETQRSVLVLAAVLGQEVDLAEVLGISEASVEVTLGAMDAAVRGGLIEPPRRAGDHYRFTHAIARQAIIDVIPATEVLRTHARIAQTLEADFPAAPRLVQRLAHHYSAARALGFGDRAVTYLARAAELAEGRIAHDDAGTLFVRAAEITPDTEERAELLLRAAESWDLAADTARARAIFEEASEVGNARQRLRAAIGYEDASWRPGLLGFRARDMLTTALAAVPADDEDPLYIEALGALARATAFTGAVDAAEPIAARAVALARARGDPHLLAATLRASITLTLRPRDVAGRLDRATELVGLTRSAENDWLGAAAMHRAAFSYLVGDRVGLDESERHLDEMSRNWERHWNYWIECVRFTRALAAGDLDGAAAAARRAQHRESIFRDDATSGASSLQSYMVRREAGLLGSVRPLISGNESPTDRWAPGLLAIYTELELERPTRRALAWVLEHTEAQPSDSSDWPARLVFMTEAALWLGDVDTAEVLHPWLAEYAGLNLMSGLFVAPFGAADCYLGQVESLCGFGLPAERFDAAFELAERSDAPLHAARALAAHAAHLRRSDPRSPAASALATRARAIAEPAGLMKVLRSLDAGAGASAALNGLTAREREVIALIAEGRSNRDIAAALVISEHTAANHVRNILTKIGAVNRTQAAMFAREHGLAGDGG</sequence>
<dbReference type="Pfam" id="PF13191">
    <property type="entry name" value="AAA_16"/>
    <property type="match status" value="1"/>
</dbReference>
<dbReference type="RefSeq" id="WP_074259874.1">
    <property type="nucleotide sequence ID" value="NZ_FSRJ01000002.1"/>
</dbReference>
<proteinExistence type="predicted"/>
<gene>
    <name evidence="2" type="ORF">SAMN05443544_1678</name>
</gene>
<dbReference type="InterPro" id="IPR027417">
    <property type="entry name" value="P-loop_NTPase"/>
</dbReference>
<dbReference type="InterPro" id="IPR016032">
    <property type="entry name" value="Sig_transdc_resp-reg_C-effctor"/>
</dbReference>
<reference evidence="3" key="1">
    <citation type="submission" date="2016-11" db="EMBL/GenBank/DDBJ databases">
        <authorList>
            <person name="Varghese N."/>
            <person name="Submissions S."/>
        </authorList>
    </citation>
    <scope>NUCLEOTIDE SEQUENCE [LARGE SCALE GENOMIC DNA]</scope>
    <source>
        <strain evidence="3">DSM 8595</strain>
    </source>
</reference>
<evidence type="ECO:0000259" key="1">
    <source>
        <dbReference type="PROSITE" id="PS50043"/>
    </source>
</evidence>
<dbReference type="Gene3D" id="3.40.50.300">
    <property type="entry name" value="P-loop containing nucleotide triphosphate hydrolases"/>
    <property type="match status" value="1"/>
</dbReference>
<dbReference type="SMART" id="SM00421">
    <property type="entry name" value="HTH_LUXR"/>
    <property type="match status" value="1"/>
</dbReference>
<feature type="domain" description="HTH luxR-type" evidence="1">
    <location>
        <begin position="892"/>
        <end position="957"/>
    </location>
</feature>
<dbReference type="Gene3D" id="1.10.10.10">
    <property type="entry name" value="Winged helix-like DNA-binding domain superfamily/Winged helix DNA-binding domain"/>
    <property type="match status" value="1"/>
</dbReference>